<accession>A0ACB9X739</accession>
<protein>
    <submittedName>
        <fullName evidence="1">Uncharacterized protein</fullName>
    </submittedName>
</protein>
<gene>
    <name evidence="1" type="ORF">KUCAC02_007995</name>
</gene>
<comment type="caution">
    <text evidence="1">The sequence shown here is derived from an EMBL/GenBank/DDBJ whole genome shotgun (WGS) entry which is preliminary data.</text>
</comment>
<reference evidence="1" key="1">
    <citation type="submission" date="2022-05" db="EMBL/GenBank/DDBJ databases">
        <title>Chromosome-level genome of Chaenocephalus aceratus.</title>
        <authorList>
            <person name="Park H."/>
        </authorList>
    </citation>
    <scope>NUCLEOTIDE SEQUENCE</scope>
    <source>
        <strain evidence="1">KU_202001</strain>
    </source>
</reference>
<dbReference type="EMBL" id="CM043792">
    <property type="protein sequence ID" value="KAI4822444.1"/>
    <property type="molecule type" value="Genomic_DNA"/>
</dbReference>
<feature type="non-terminal residue" evidence="1">
    <location>
        <position position="1"/>
    </location>
</feature>
<evidence type="ECO:0000313" key="2">
    <source>
        <dbReference type="Proteomes" id="UP001057452"/>
    </source>
</evidence>
<keyword evidence="2" id="KW-1185">Reference proteome</keyword>
<organism evidence="1 2">
    <name type="scientific">Chaenocephalus aceratus</name>
    <name type="common">Blackfin icefish</name>
    <name type="synonym">Chaenichthys aceratus</name>
    <dbReference type="NCBI Taxonomy" id="36190"/>
    <lineage>
        <taxon>Eukaryota</taxon>
        <taxon>Metazoa</taxon>
        <taxon>Chordata</taxon>
        <taxon>Craniata</taxon>
        <taxon>Vertebrata</taxon>
        <taxon>Euteleostomi</taxon>
        <taxon>Actinopterygii</taxon>
        <taxon>Neopterygii</taxon>
        <taxon>Teleostei</taxon>
        <taxon>Neoteleostei</taxon>
        <taxon>Acanthomorphata</taxon>
        <taxon>Eupercaria</taxon>
        <taxon>Perciformes</taxon>
        <taxon>Notothenioidei</taxon>
        <taxon>Channichthyidae</taxon>
        <taxon>Chaenocephalus</taxon>
    </lineage>
</organism>
<name>A0ACB9X739_CHAAC</name>
<proteinExistence type="predicted"/>
<evidence type="ECO:0000313" key="1">
    <source>
        <dbReference type="EMBL" id="KAI4822444.1"/>
    </source>
</evidence>
<sequence length="92" mass="10161">TCALIWSPDLCHYFSVTCTLLLSPTPSFFFSPIVPGHTLFLSLSFSRTISITQCTSNLSLLFINPLDDTVPHLAPLFILHNSPKLELLSPSL</sequence>
<dbReference type="Proteomes" id="UP001057452">
    <property type="component" value="Chromosome 8"/>
</dbReference>
<feature type="non-terminal residue" evidence="1">
    <location>
        <position position="92"/>
    </location>
</feature>